<dbReference type="eggNOG" id="COG0129">
    <property type="taxonomic scope" value="Bacteria"/>
</dbReference>
<dbReference type="GO" id="GO:0051536">
    <property type="term" value="F:iron-sulfur cluster binding"/>
    <property type="evidence" value="ECO:0007669"/>
    <property type="project" value="UniProtKB-KW"/>
</dbReference>
<dbReference type="PANTHER" id="PTHR43183:SF1">
    <property type="entry name" value="HYPOTHETICAL DIHYDROXY-ACID DEHYDRATASE (EUROFUNG)-RELATED"/>
    <property type="match status" value="1"/>
</dbReference>
<dbReference type="InterPro" id="IPR042096">
    <property type="entry name" value="Dihydro-acid_dehy_C"/>
</dbReference>
<name>M4ZDX7_9BRAD</name>
<dbReference type="GeneID" id="301819458"/>
<dbReference type="Pfam" id="PF00920">
    <property type="entry name" value="ILVD_EDD_N"/>
    <property type="match status" value="1"/>
</dbReference>
<dbReference type="NCBIfam" id="NF009560">
    <property type="entry name" value="PRK13017.1"/>
    <property type="match status" value="1"/>
</dbReference>
<comment type="similarity">
    <text evidence="1">Belongs to the IlvD/Edd family.</text>
</comment>
<dbReference type="Proteomes" id="UP000011841">
    <property type="component" value="Chromosome"/>
</dbReference>
<dbReference type="SUPFAM" id="SSF52016">
    <property type="entry name" value="LeuD/IlvD-like"/>
    <property type="match status" value="1"/>
</dbReference>
<accession>M4ZDX7</accession>
<evidence type="ECO:0000259" key="6">
    <source>
        <dbReference type="Pfam" id="PF00920"/>
    </source>
</evidence>
<dbReference type="SUPFAM" id="SSF143975">
    <property type="entry name" value="IlvD/EDD N-terminal domain-like"/>
    <property type="match status" value="1"/>
</dbReference>
<gene>
    <name evidence="8" type="ORF">S58_57240</name>
</gene>
<dbReference type="InterPro" id="IPR056740">
    <property type="entry name" value="ILV_EDD_C"/>
</dbReference>
<feature type="domain" description="Dihydroxy-acid/6-phosphogluconate dehydratase N-terminal" evidence="6">
    <location>
        <begin position="43"/>
        <end position="356"/>
    </location>
</feature>
<evidence type="ECO:0000259" key="7">
    <source>
        <dbReference type="Pfam" id="PF24877"/>
    </source>
</evidence>
<evidence type="ECO:0000313" key="8">
    <source>
        <dbReference type="EMBL" id="BAM91701.1"/>
    </source>
</evidence>
<dbReference type="AlphaFoldDB" id="M4ZDX7"/>
<proteinExistence type="inferred from homology"/>
<dbReference type="RefSeq" id="WP_015668787.1">
    <property type="nucleotide sequence ID" value="NC_020453.1"/>
</dbReference>
<dbReference type="KEGG" id="aol:S58_57240"/>
<dbReference type="InterPro" id="IPR000581">
    <property type="entry name" value="ILV_EDD_N"/>
</dbReference>
<dbReference type="InterPro" id="IPR052352">
    <property type="entry name" value="Sugar_Degrad_Dehydratases"/>
</dbReference>
<evidence type="ECO:0000256" key="4">
    <source>
        <dbReference type="ARBA" id="ARBA00023014"/>
    </source>
</evidence>
<dbReference type="InterPro" id="IPR020558">
    <property type="entry name" value="DiOHA_6PGluconate_deHydtase_CS"/>
</dbReference>
<dbReference type="GO" id="GO:0016836">
    <property type="term" value="F:hydro-lyase activity"/>
    <property type="evidence" value="ECO:0007669"/>
    <property type="project" value="UniProtKB-ARBA"/>
</dbReference>
<evidence type="ECO:0000256" key="2">
    <source>
        <dbReference type="ARBA" id="ARBA00022723"/>
    </source>
</evidence>
<dbReference type="Gene3D" id="3.50.30.80">
    <property type="entry name" value="IlvD/EDD C-terminal domain-like"/>
    <property type="match status" value="1"/>
</dbReference>
<organism evidence="8 9">
    <name type="scientific">Bradyrhizobium oligotrophicum S58</name>
    <dbReference type="NCBI Taxonomy" id="1245469"/>
    <lineage>
        <taxon>Bacteria</taxon>
        <taxon>Pseudomonadati</taxon>
        <taxon>Pseudomonadota</taxon>
        <taxon>Alphaproteobacteria</taxon>
        <taxon>Hyphomicrobiales</taxon>
        <taxon>Nitrobacteraceae</taxon>
        <taxon>Bradyrhizobium</taxon>
    </lineage>
</organism>
<evidence type="ECO:0000313" key="9">
    <source>
        <dbReference type="Proteomes" id="UP000011841"/>
    </source>
</evidence>
<evidence type="ECO:0000256" key="1">
    <source>
        <dbReference type="ARBA" id="ARBA00006486"/>
    </source>
</evidence>
<evidence type="ECO:0000256" key="5">
    <source>
        <dbReference type="ARBA" id="ARBA00023239"/>
    </source>
</evidence>
<sequence length="578" mass="62053">MSNDKSDKQLRSQAWFGRQDKMGFYYRSFLKNSGTPQDRFEGRPVIGICNTWSELTPCNGHFRVIAEHVRQGVLDAGGYPLEFPVSSLGEVTMRPTAMLFRNLASMDVEEAIRAHPLDGVVLLMGCDKTTPALLMGAASADLPTIGVSGGPQLRGVYRGQIIGSGTNIISMSEQLRAGEITLAEFHEAEAAMNRSAGSCMTMGTASTMASMVEALGIGLPENAAIPAADARRNLLARMAGRRIVEMVGEDLKPSDILTRQAFENAIRTLAAIGGSTNAVVHLLAIAGRVGVELTLDDFDRLSRDVHCLVDLMPSGRFLMEDFYYAGGLPAVLRALGERGLLHKDARTINGKSLWDNVAAAPNWNAEVITPFEAPFKPEGGIAILSGNLAPNGAVIKPSAASPELMKHTGRAVVFESVEEMHDAVDDDNLDIDASCIMVLKNCGPKGYPGMAEVGNMPLPAKVLRQGVRDMIRISDARMSGTAYGTVVLHVAPEATVGGPLALVKNGDMITLDVAARSLHLHVSDEDLAARRAAWTPPKPHAARGYQKLYIDHVLQADRGVDFDFLVGRSGSPVPRDNH</sequence>
<keyword evidence="9" id="KW-1185">Reference proteome</keyword>
<dbReference type="NCBIfam" id="NF004784">
    <property type="entry name" value="PRK06131.1"/>
    <property type="match status" value="1"/>
</dbReference>
<keyword evidence="5" id="KW-0456">Lyase</keyword>
<evidence type="ECO:0000256" key="3">
    <source>
        <dbReference type="ARBA" id="ARBA00023004"/>
    </source>
</evidence>
<dbReference type="PROSITE" id="PS00886">
    <property type="entry name" value="ILVD_EDD_1"/>
    <property type="match status" value="1"/>
</dbReference>
<dbReference type="FunFam" id="3.50.30.80:FF:000001">
    <property type="entry name" value="Dihydroxy-acid dehydratase"/>
    <property type="match status" value="1"/>
</dbReference>
<dbReference type="HOGENOM" id="CLU_014271_3_1_5"/>
<keyword evidence="4" id="KW-0411">Iron-sulfur</keyword>
<dbReference type="PATRIC" id="fig|1245469.3.peg.5861"/>
<dbReference type="GO" id="GO:0046872">
    <property type="term" value="F:metal ion binding"/>
    <property type="evidence" value="ECO:0007669"/>
    <property type="project" value="UniProtKB-KW"/>
</dbReference>
<keyword evidence="2" id="KW-0479">Metal-binding</keyword>
<reference evidence="8 9" key="1">
    <citation type="journal article" date="2013" name="Appl. Environ. Microbiol.">
        <title>Genome analysis suggests that the soil oligotrophic bacterium Agromonas oligotrophica (Bradyrhizobium oligotrophicum) is a nitrogen-fixing symbiont of Aeschynomene indica.</title>
        <authorList>
            <person name="Okubo T."/>
            <person name="Fukushima S."/>
            <person name="Itakura M."/>
            <person name="Oshima K."/>
            <person name="Longtonglang A."/>
            <person name="Teaumroong N."/>
            <person name="Mitsui H."/>
            <person name="Hattori M."/>
            <person name="Hattori R."/>
            <person name="Hattori T."/>
            <person name="Minamisawa K."/>
        </authorList>
    </citation>
    <scope>NUCLEOTIDE SEQUENCE [LARGE SCALE GENOMIC DNA]</scope>
    <source>
        <strain evidence="8 9">S58</strain>
    </source>
</reference>
<dbReference type="EMBL" id="AP012603">
    <property type="protein sequence ID" value="BAM91701.1"/>
    <property type="molecule type" value="Genomic_DNA"/>
</dbReference>
<dbReference type="InterPro" id="IPR037237">
    <property type="entry name" value="IlvD/EDD_N"/>
</dbReference>
<protein>
    <submittedName>
        <fullName evidence="8">Dihydroxy-acid dehydratase</fullName>
    </submittedName>
</protein>
<keyword evidence="3" id="KW-0408">Iron</keyword>
<dbReference type="PANTHER" id="PTHR43183">
    <property type="entry name" value="HYPOTHETICAL DIHYDROXYACID DEHYDRATASE (EUROFUNG)-RELATED"/>
    <property type="match status" value="1"/>
</dbReference>
<dbReference type="Pfam" id="PF24877">
    <property type="entry name" value="ILV_EDD_C"/>
    <property type="match status" value="1"/>
</dbReference>
<dbReference type="OrthoDB" id="7793094at2"/>
<feature type="domain" description="Dihydroxy-acid/6-phosphogluconate dehydratase C-terminal" evidence="7">
    <location>
        <begin position="366"/>
        <end position="559"/>
    </location>
</feature>
<dbReference type="STRING" id="1245469.S58_57240"/>